<proteinExistence type="predicted"/>
<dbReference type="Proteomes" id="UP000041254">
    <property type="component" value="Unassembled WGS sequence"/>
</dbReference>
<organism evidence="2 3">
    <name type="scientific">Vitrella brassicaformis (strain CCMP3155)</name>
    <dbReference type="NCBI Taxonomy" id="1169540"/>
    <lineage>
        <taxon>Eukaryota</taxon>
        <taxon>Sar</taxon>
        <taxon>Alveolata</taxon>
        <taxon>Colpodellida</taxon>
        <taxon>Vitrellaceae</taxon>
        <taxon>Vitrella</taxon>
    </lineage>
</organism>
<dbReference type="AlphaFoldDB" id="A0A0G4FLF4"/>
<accession>A0A0G4FLF4</accession>
<feature type="region of interest" description="Disordered" evidence="1">
    <location>
        <begin position="309"/>
        <end position="423"/>
    </location>
</feature>
<feature type="compositionally biased region" description="Polar residues" evidence="1">
    <location>
        <begin position="96"/>
        <end position="110"/>
    </location>
</feature>
<reference evidence="2 3" key="1">
    <citation type="submission" date="2014-11" db="EMBL/GenBank/DDBJ databases">
        <authorList>
            <person name="Zhu J."/>
            <person name="Qi W."/>
            <person name="Song R."/>
        </authorList>
    </citation>
    <scope>NUCLEOTIDE SEQUENCE [LARGE SCALE GENOMIC DNA]</scope>
</reference>
<sequence length="468" mass="50279">GPTGARGCHCGSTTPGKQPPTRYGISRAIDQANVEIAIRKDGLIRPNMAVDERRAEAMGTSQATTCCRPSCNFTASFQSTDPPSPSHTAPPVRGSTMHTSTQQSTKTTGRIGSGMTIMEGTLVGVRSSKGGVDDAFSHVSNSIMASAEEHSPPRRQQHKPTATCYTIGPQMAGCHGLLPTRIRHPFPQQQVHLPYVPGQQQMQEGYGMQEGYHVGAADAAALYPRRPGYPSFPHPFARRPPEEGEEEGDVDVDTLDRVDVRRDLGDRALPIAASRSLPRTIIYLYPSVHPSKLPRFPPRLRSLLSREMVEQVEGEGEEMAPSQAGEEETKTPSAAESTQAAVADSSSQPSEALAKTPIGARTPILEKSLTPSASSDNLTIQATTATSGSPTRRTRPLGVVPIERPTTPSPSAKPMTADDEGESGNTLAVGCMGMVAEGGWSSRCHMRGRQWDWSTPAFIEPFAQHLRM</sequence>
<protein>
    <submittedName>
        <fullName evidence="2">Uncharacterized protein</fullName>
    </submittedName>
</protein>
<feature type="region of interest" description="Disordered" evidence="1">
    <location>
        <begin position="75"/>
        <end position="112"/>
    </location>
</feature>
<dbReference type="VEuPathDB" id="CryptoDB:Vbra_21335"/>
<feature type="region of interest" description="Disordered" evidence="1">
    <location>
        <begin position="1"/>
        <end position="23"/>
    </location>
</feature>
<dbReference type="EMBL" id="CDMY01000456">
    <property type="protein sequence ID" value="CEM14220.1"/>
    <property type="molecule type" value="Genomic_DNA"/>
</dbReference>
<evidence type="ECO:0000256" key="1">
    <source>
        <dbReference type="SAM" id="MobiDB-lite"/>
    </source>
</evidence>
<dbReference type="InParanoid" id="A0A0G4FLF4"/>
<evidence type="ECO:0000313" key="2">
    <source>
        <dbReference type="EMBL" id="CEM14220.1"/>
    </source>
</evidence>
<evidence type="ECO:0000313" key="3">
    <source>
        <dbReference type="Proteomes" id="UP000041254"/>
    </source>
</evidence>
<feature type="non-terminal residue" evidence="2">
    <location>
        <position position="1"/>
    </location>
</feature>
<keyword evidence="3" id="KW-1185">Reference proteome</keyword>
<feature type="compositionally biased region" description="Polar residues" evidence="1">
    <location>
        <begin position="369"/>
        <end position="391"/>
    </location>
</feature>
<gene>
    <name evidence="2" type="ORF">Vbra_21335</name>
</gene>
<name>A0A0G4FLF4_VITBC</name>
<feature type="compositionally biased region" description="Polar residues" evidence="1">
    <location>
        <begin position="331"/>
        <end position="350"/>
    </location>
</feature>